<keyword evidence="7" id="KW-1133">Transmembrane helix</keyword>
<comment type="similarity">
    <text evidence="2">Belongs to the YajC family.</text>
</comment>
<keyword evidence="3" id="KW-0813">Transport</keyword>
<dbReference type="GO" id="GO:0015031">
    <property type="term" value="P:protein transport"/>
    <property type="evidence" value="ECO:0007669"/>
    <property type="project" value="UniProtKB-KW"/>
</dbReference>
<accession>A0A1H9PCT5</accession>
<feature type="region of interest" description="Disordered" evidence="10">
    <location>
        <begin position="79"/>
        <end position="142"/>
    </location>
</feature>
<dbReference type="Proteomes" id="UP000198929">
    <property type="component" value="Unassembled WGS sequence"/>
</dbReference>
<protein>
    <submittedName>
        <fullName evidence="11">Preprotein translocase subunit YajC</fullName>
    </submittedName>
</protein>
<dbReference type="RefSeq" id="WP_092255114.1">
    <property type="nucleotide sequence ID" value="NZ_CP047199.1"/>
</dbReference>
<evidence type="ECO:0000256" key="9">
    <source>
        <dbReference type="ARBA" id="ARBA00023136"/>
    </source>
</evidence>
<evidence type="ECO:0000256" key="2">
    <source>
        <dbReference type="ARBA" id="ARBA00006742"/>
    </source>
</evidence>
<keyword evidence="4" id="KW-1003">Cell membrane</keyword>
<evidence type="ECO:0000256" key="1">
    <source>
        <dbReference type="ARBA" id="ARBA00004162"/>
    </source>
</evidence>
<dbReference type="Pfam" id="PF02699">
    <property type="entry name" value="YajC"/>
    <property type="match status" value="1"/>
</dbReference>
<evidence type="ECO:0000256" key="5">
    <source>
        <dbReference type="ARBA" id="ARBA00022692"/>
    </source>
</evidence>
<evidence type="ECO:0000256" key="10">
    <source>
        <dbReference type="SAM" id="MobiDB-lite"/>
    </source>
</evidence>
<evidence type="ECO:0000313" key="11">
    <source>
        <dbReference type="EMBL" id="SER45990.1"/>
    </source>
</evidence>
<evidence type="ECO:0000256" key="6">
    <source>
        <dbReference type="ARBA" id="ARBA00022927"/>
    </source>
</evidence>
<dbReference type="PANTHER" id="PTHR33909">
    <property type="entry name" value="SEC TRANSLOCON ACCESSORY COMPLEX SUBUNIT YAJC"/>
    <property type="match status" value="1"/>
</dbReference>
<evidence type="ECO:0000256" key="7">
    <source>
        <dbReference type="ARBA" id="ARBA00022989"/>
    </source>
</evidence>
<comment type="subcellular location">
    <subcellularLocation>
        <location evidence="1">Cell membrane</location>
        <topology evidence="1">Single-pass membrane protein</topology>
    </subcellularLocation>
</comment>
<sequence>MEILLLILILGVFMVPSFLMARTQKKRQAEMLGLQNSVQAGDKIVTVSGFHATIVDTQESTLTLELSPGVEATMERAGVMRKVEPVEPPTGEIPGSAGSYWDNQDNQPRQTEDGGYRHPENSGDHPENFGDGEQYPDRGDHR</sequence>
<keyword evidence="12" id="KW-1185">Reference proteome</keyword>
<dbReference type="GO" id="GO:0005886">
    <property type="term" value="C:plasma membrane"/>
    <property type="evidence" value="ECO:0007669"/>
    <property type="project" value="UniProtKB-SubCell"/>
</dbReference>
<dbReference type="InterPro" id="IPR003849">
    <property type="entry name" value="Preprotein_translocase_YajC"/>
</dbReference>
<evidence type="ECO:0000256" key="8">
    <source>
        <dbReference type="ARBA" id="ARBA00023010"/>
    </source>
</evidence>
<organism evidence="11 12">
    <name type="scientific">Corynebacterium cystitidis DSM 20524</name>
    <dbReference type="NCBI Taxonomy" id="1121357"/>
    <lineage>
        <taxon>Bacteria</taxon>
        <taxon>Bacillati</taxon>
        <taxon>Actinomycetota</taxon>
        <taxon>Actinomycetes</taxon>
        <taxon>Mycobacteriales</taxon>
        <taxon>Corynebacteriaceae</taxon>
        <taxon>Corynebacterium</taxon>
    </lineage>
</organism>
<feature type="compositionally biased region" description="Basic and acidic residues" evidence="10">
    <location>
        <begin position="110"/>
        <end position="128"/>
    </location>
</feature>
<dbReference type="NCBIfam" id="TIGR00739">
    <property type="entry name" value="yajC"/>
    <property type="match status" value="1"/>
</dbReference>
<keyword evidence="6" id="KW-0653">Protein transport</keyword>
<keyword evidence="5" id="KW-0812">Transmembrane</keyword>
<evidence type="ECO:0000313" key="12">
    <source>
        <dbReference type="Proteomes" id="UP000198929"/>
    </source>
</evidence>
<keyword evidence="9" id="KW-0472">Membrane</keyword>
<reference evidence="12" key="1">
    <citation type="submission" date="2016-10" db="EMBL/GenBank/DDBJ databases">
        <authorList>
            <person name="Varghese N."/>
            <person name="Submissions S."/>
        </authorList>
    </citation>
    <scope>NUCLEOTIDE SEQUENCE [LARGE SCALE GENOMIC DNA]</scope>
    <source>
        <strain evidence="12">DSM 20524</strain>
    </source>
</reference>
<name>A0A1H9PCT5_9CORY</name>
<dbReference type="SMART" id="SM01323">
    <property type="entry name" value="YajC"/>
    <property type="match status" value="1"/>
</dbReference>
<dbReference type="AlphaFoldDB" id="A0A1H9PCT5"/>
<gene>
    <name evidence="11" type="ORF">SAMN05661109_00297</name>
</gene>
<dbReference type="PANTHER" id="PTHR33909:SF1">
    <property type="entry name" value="SEC TRANSLOCON ACCESSORY COMPLEX SUBUNIT YAJC"/>
    <property type="match status" value="1"/>
</dbReference>
<evidence type="ECO:0000256" key="4">
    <source>
        <dbReference type="ARBA" id="ARBA00022475"/>
    </source>
</evidence>
<keyword evidence="8" id="KW-0811">Translocation</keyword>
<dbReference type="EMBL" id="FOGQ01000001">
    <property type="protein sequence ID" value="SER45990.1"/>
    <property type="molecule type" value="Genomic_DNA"/>
</dbReference>
<evidence type="ECO:0000256" key="3">
    <source>
        <dbReference type="ARBA" id="ARBA00022448"/>
    </source>
</evidence>
<proteinExistence type="inferred from homology"/>
<dbReference type="STRING" id="1121357.SAMN05661109_00297"/>